<keyword evidence="1" id="KW-0067">ATP-binding</keyword>
<proteinExistence type="inferred from homology"/>
<dbReference type="PANTHER" id="PTHR37825:SF1">
    <property type="entry name" value="TRNA(MET) CYTIDINE ACETATE LIGASE"/>
    <property type="match status" value="1"/>
</dbReference>
<dbReference type="SUPFAM" id="SSF52374">
    <property type="entry name" value="Nucleotidylyl transferase"/>
    <property type="match status" value="1"/>
</dbReference>
<dbReference type="eggNOG" id="COG1323">
    <property type="taxonomic scope" value="Bacteria"/>
</dbReference>
<dbReference type="PANTHER" id="PTHR37825">
    <property type="entry name" value="TRNA(MET) CYTIDINE ACETATE LIGASE"/>
    <property type="match status" value="1"/>
</dbReference>
<comment type="caution">
    <text evidence="1">Lacks conserved residue(s) required for the propagation of feature annotation.</text>
</comment>
<dbReference type="HAMAP" id="MF_01539">
    <property type="entry name" value="TmcAL"/>
    <property type="match status" value="1"/>
</dbReference>
<dbReference type="InterPro" id="IPR014729">
    <property type="entry name" value="Rossmann-like_a/b/a_fold"/>
</dbReference>
<dbReference type="Pfam" id="PF05636">
    <property type="entry name" value="HIGH_NTase1"/>
    <property type="match status" value="1"/>
</dbReference>
<dbReference type="KEGG" id="str:Sterm_2713"/>
<dbReference type="Proteomes" id="UP000000845">
    <property type="component" value="Chromosome"/>
</dbReference>
<dbReference type="GO" id="GO:0016879">
    <property type="term" value="F:ligase activity, forming carbon-nitrogen bonds"/>
    <property type="evidence" value="ECO:0007669"/>
    <property type="project" value="UniProtKB-UniRule"/>
</dbReference>
<comment type="subcellular location">
    <subcellularLocation>
        <location evidence="1">Cytoplasm</location>
    </subcellularLocation>
</comment>
<accession>D1AMI4</accession>
<keyword evidence="3" id="KW-1185">Reference proteome</keyword>
<dbReference type="STRING" id="526218.Sterm_2713"/>
<comment type="similarity">
    <text evidence="1">Belongs to the TmcAL family.</text>
</comment>
<keyword evidence="1" id="KW-0436">Ligase</keyword>
<evidence type="ECO:0000256" key="1">
    <source>
        <dbReference type="HAMAP-Rule" id="MF_01539"/>
    </source>
</evidence>
<dbReference type="RefSeq" id="WP_012862152.1">
    <property type="nucleotide sequence ID" value="NC_013517.1"/>
</dbReference>
<reference evidence="3" key="1">
    <citation type="submission" date="2009-09" db="EMBL/GenBank/DDBJ databases">
        <title>The complete chromosome of Sebaldella termitidis ATCC 33386.</title>
        <authorList>
            <consortium name="US DOE Joint Genome Institute (JGI-PGF)"/>
            <person name="Lucas S."/>
            <person name="Copeland A."/>
            <person name="Lapidus A."/>
            <person name="Glavina del Rio T."/>
            <person name="Dalin E."/>
            <person name="Tice H."/>
            <person name="Bruce D."/>
            <person name="Goodwin L."/>
            <person name="Pitluck S."/>
            <person name="Kyrpides N."/>
            <person name="Mavromatis K."/>
            <person name="Ivanova N."/>
            <person name="Mikhailova N."/>
            <person name="Sims D."/>
            <person name="Meincke L."/>
            <person name="Brettin T."/>
            <person name="Detter J.C."/>
            <person name="Han C."/>
            <person name="Larimer F."/>
            <person name="Land M."/>
            <person name="Hauser L."/>
            <person name="Markowitz V."/>
            <person name="Cheng J.F."/>
            <person name="Hugenholtz P."/>
            <person name="Woyke T."/>
            <person name="Wu D."/>
            <person name="Eisen J.A."/>
        </authorList>
    </citation>
    <scope>NUCLEOTIDE SEQUENCE [LARGE SCALE GENOMIC DNA]</scope>
    <source>
        <strain evidence="3">ATCC 33386 / NCTC 11300</strain>
    </source>
</reference>
<gene>
    <name evidence="1" type="primary">tmcAL</name>
    <name evidence="2" type="ordered locus">Sterm_2713</name>
</gene>
<dbReference type="GO" id="GO:0006400">
    <property type="term" value="P:tRNA modification"/>
    <property type="evidence" value="ECO:0007669"/>
    <property type="project" value="UniProtKB-UniRule"/>
</dbReference>
<sequence length="383" mass="44825">MRAGIVAEYNPFHNGHLYQIAETGKYDPELVMAVISGDFVQRGEFSFIDKWEKTEIALNNGIDLVIELPLYYSLQNAEVFCREAVKILEYMEADTQIFGAETGDINKLNEVIQMQNTDSYARLLKKYLKNGESYSVSHHKALSEFGMGDFFLSNNILAMEYMKTIREKGFHIKPHIVERKSTGYNETEITENITSASNIRKIYKEGRLAENQNVMPEEVYNIIKSKAEEDSKAEDRLYELFRYKILTYERKELGEIYDMSEDLLNRLLHQASRSNTYSSFTANMKSRNFSISRIKRSILNVLLDIKEKDIQDSEPEYVRVLGFNQRGRGHLHRLIKTNKKEKIYTNWKDIERLDTRKVKTEKNGFLLKELMLKRKEKLNSIIK</sequence>
<name>D1AMI4_SEBTE</name>
<keyword evidence="1" id="KW-0694">RNA-binding</keyword>
<keyword evidence="1" id="KW-0547">Nucleotide-binding</keyword>
<reference evidence="2 3" key="2">
    <citation type="journal article" date="2010" name="Stand. Genomic Sci.">
        <title>Complete genome sequence of Sebaldella termitidis type strain (NCTC 11300).</title>
        <authorList>
            <person name="Harmon-Smith M."/>
            <person name="Celia L."/>
            <person name="Chertkov O."/>
            <person name="Lapidus A."/>
            <person name="Copeland A."/>
            <person name="Glavina Del Rio T."/>
            <person name="Nolan M."/>
            <person name="Lucas S."/>
            <person name="Tice H."/>
            <person name="Cheng J.F."/>
            <person name="Han C."/>
            <person name="Detter J.C."/>
            <person name="Bruce D."/>
            <person name="Goodwin L."/>
            <person name="Pitluck S."/>
            <person name="Pati A."/>
            <person name="Liolios K."/>
            <person name="Ivanova N."/>
            <person name="Mavromatis K."/>
            <person name="Mikhailova N."/>
            <person name="Chen A."/>
            <person name="Palaniappan K."/>
            <person name="Land M."/>
            <person name="Hauser L."/>
            <person name="Chang Y.J."/>
            <person name="Jeffries C.D."/>
            <person name="Brettin T."/>
            <person name="Goker M."/>
            <person name="Beck B."/>
            <person name="Bristow J."/>
            <person name="Eisen J.A."/>
            <person name="Markowitz V."/>
            <person name="Hugenholtz P."/>
            <person name="Kyrpides N.C."/>
            <person name="Klenk H.P."/>
            <person name="Chen F."/>
        </authorList>
    </citation>
    <scope>NUCLEOTIDE SEQUENCE [LARGE SCALE GENOMIC DNA]</scope>
    <source>
        <strain evidence="3">ATCC 33386 / NCTC 11300</strain>
    </source>
</reference>
<dbReference type="Gene3D" id="3.40.50.620">
    <property type="entry name" value="HUPs"/>
    <property type="match status" value="1"/>
</dbReference>
<evidence type="ECO:0000313" key="2">
    <source>
        <dbReference type="EMBL" id="ACZ09558.1"/>
    </source>
</evidence>
<dbReference type="GO" id="GO:0000049">
    <property type="term" value="F:tRNA binding"/>
    <property type="evidence" value="ECO:0007669"/>
    <property type="project" value="UniProtKB-KW"/>
</dbReference>
<evidence type="ECO:0000313" key="3">
    <source>
        <dbReference type="Proteomes" id="UP000000845"/>
    </source>
</evidence>
<organism evidence="2 3">
    <name type="scientific">Sebaldella termitidis (strain ATCC 33386 / NCTC 11300)</name>
    <dbReference type="NCBI Taxonomy" id="526218"/>
    <lineage>
        <taxon>Bacteria</taxon>
        <taxon>Fusobacteriati</taxon>
        <taxon>Fusobacteriota</taxon>
        <taxon>Fusobacteriia</taxon>
        <taxon>Fusobacteriales</taxon>
        <taxon>Leptotrichiaceae</taxon>
        <taxon>Sebaldella</taxon>
    </lineage>
</organism>
<dbReference type="EMBL" id="CP001739">
    <property type="protein sequence ID" value="ACZ09558.1"/>
    <property type="molecule type" value="Genomic_DNA"/>
</dbReference>
<dbReference type="GO" id="GO:0005524">
    <property type="term" value="F:ATP binding"/>
    <property type="evidence" value="ECO:0007669"/>
    <property type="project" value="UniProtKB-KW"/>
</dbReference>
<protein>
    <recommendedName>
        <fullName evidence="1">tRNA(Met) cytidine acetate ligase</fullName>
        <ecNumber evidence="1">6.3.4.-</ecNumber>
    </recommendedName>
</protein>
<dbReference type="HOGENOM" id="CLU_038915_0_0_0"/>
<dbReference type="EC" id="6.3.4.-" evidence="1"/>
<dbReference type="InterPro" id="IPR008513">
    <property type="entry name" value="tRNA(Met)_cyd_acetate_ligase"/>
</dbReference>
<keyword evidence="1" id="KW-0963">Cytoplasm</keyword>
<feature type="binding site" evidence="1">
    <location>
        <begin position="6"/>
        <end position="19"/>
    </location>
    <ligand>
        <name>ATP</name>
        <dbReference type="ChEBI" id="CHEBI:30616"/>
    </ligand>
</feature>
<keyword evidence="1" id="KW-0820">tRNA-binding</keyword>
<comment type="function">
    <text evidence="1">Catalyzes the formation of N(4)-acetylcytidine (ac(4)C) at the wobble position of elongator tRNA(Met), using acetate and ATP as substrates. First activates an acetate ion to form acetyladenylate (Ac-AMP) and then transfers the acetyl group to tRNA to form ac(4)C34.</text>
</comment>
<feature type="binding site" evidence="1">
    <location>
        <position position="99"/>
    </location>
    <ligand>
        <name>ATP</name>
        <dbReference type="ChEBI" id="CHEBI:30616"/>
    </ligand>
</feature>
<feature type="binding site" evidence="1">
    <location>
        <position position="154"/>
    </location>
    <ligand>
        <name>ATP</name>
        <dbReference type="ChEBI" id="CHEBI:30616"/>
    </ligand>
</feature>
<keyword evidence="1" id="KW-0819">tRNA processing</keyword>
<comment type="catalytic activity">
    <reaction evidence="1">
        <text>cytidine(34) in elongator tRNA(Met) + acetate + ATP = N(4)-acetylcytidine(34) in elongator tRNA(Met) + AMP + diphosphate</text>
        <dbReference type="Rhea" id="RHEA:58144"/>
        <dbReference type="Rhea" id="RHEA-COMP:10693"/>
        <dbReference type="Rhea" id="RHEA-COMP:10694"/>
        <dbReference type="ChEBI" id="CHEBI:30089"/>
        <dbReference type="ChEBI" id="CHEBI:30616"/>
        <dbReference type="ChEBI" id="CHEBI:33019"/>
        <dbReference type="ChEBI" id="CHEBI:74900"/>
        <dbReference type="ChEBI" id="CHEBI:82748"/>
        <dbReference type="ChEBI" id="CHEBI:456215"/>
    </reaction>
</comment>
<dbReference type="AlphaFoldDB" id="D1AMI4"/>
<dbReference type="GO" id="GO:0005737">
    <property type="term" value="C:cytoplasm"/>
    <property type="evidence" value="ECO:0007669"/>
    <property type="project" value="UniProtKB-SubCell"/>
</dbReference>
<feature type="binding site" evidence="1">
    <location>
        <position position="179"/>
    </location>
    <ligand>
        <name>ATP</name>
        <dbReference type="ChEBI" id="CHEBI:30616"/>
    </ligand>
</feature>